<accession>A0A0J6TDW2</accession>
<dbReference type="Gene3D" id="1.25.40.290">
    <property type="entry name" value="ARM repeat domains"/>
    <property type="match status" value="1"/>
</dbReference>
<dbReference type="AlphaFoldDB" id="A0A0J6TDW2"/>
<gene>
    <name evidence="1" type="ORF">VQ03_05245</name>
</gene>
<keyword evidence="2" id="KW-1185">Reference proteome</keyword>
<organism evidence="1 2">
    <name type="scientific">Methylobacterium tarhaniae</name>
    <dbReference type="NCBI Taxonomy" id="1187852"/>
    <lineage>
        <taxon>Bacteria</taxon>
        <taxon>Pseudomonadati</taxon>
        <taxon>Pseudomonadota</taxon>
        <taxon>Alphaproteobacteria</taxon>
        <taxon>Hyphomicrobiales</taxon>
        <taxon>Methylobacteriaceae</taxon>
        <taxon>Methylobacterium</taxon>
    </lineage>
</organism>
<dbReference type="PATRIC" id="fig|1187852.3.peg.3973"/>
<sequence length="254" mass="27925">MEHERDKRRAAIDAGLIGTCNLAEILAVDFGSLLRHVVPADTGLDDGDVLRLGALGISARMTAVGQILLERLGPQAIGPLGRHPSDTVRGWACFMIGAQDKPLSDQLAAIRRFADDEHFGVREWAWLAVRPAIAARIHEAITLLAKWTADPSDRVRRFASEATRPRGVWCSHIASLKSDPSSGRRVLEPLRADPSAYVQDSVGNWLNDAAKSRPTWVRGLVAEWCEGDPLPATRRIARRALRSIDKPVLKEIKT</sequence>
<dbReference type="SUPFAM" id="SSF48371">
    <property type="entry name" value="ARM repeat"/>
    <property type="match status" value="1"/>
</dbReference>
<dbReference type="InterPro" id="IPR016024">
    <property type="entry name" value="ARM-type_fold"/>
</dbReference>
<dbReference type="OrthoDB" id="9797162at2"/>
<evidence type="ECO:0000313" key="2">
    <source>
        <dbReference type="Proteomes" id="UP000036449"/>
    </source>
</evidence>
<proteinExistence type="predicted"/>
<protein>
    <submittedName>
        <fullName evidence="1">DNA alkylation repair protein</fullName>
    </submittedName>
</protein>
<dbReference type="RefSeq" id="WP_048449810.1">
    <property type="nucleotide sequence ID" value="NZ_LABZ01000027.1"/>
</dbReference>
<dbReference type="EMBL" id="LABZ01000027">
    <property type="protein sequence ID" value="KMO44057.1"/>
    <property type="molecule type" value="Genomic_DNA"/>
</dbReference>
<name>A0A0J6TDW2_9HYPH</name>
<evidence type="ECO:0000313" key="1">
    <source>
        <dbReference type="EMBL" id="KMO44057.1"/>
    </source>
</evidence>
<comment type="caution">
    <text evidence="1">The sequence shown here is derived from an EMBL/GenBank/DDBJ whole genome shotgun (WGS) entry which is preliminary data.</text>
</comment>
<dbReference type="Pfam" id="PF13646">
    <property type="entry name" value="HEAT_2"/>
    <property type="match status" value="1"/>
</dbReference>
<dbReference type="Proteomes" id="UP000036449">
    <property type="component" value="Unassembled WGS sequence"/>
</dbReference>
<reference evidence="1 2" key="1">
    <citation type="submission" date="2015-03" db="EMBL/GenBank/DDBJ databases">
        <title>Genome sequencing of Methylobacterium tarhaniae DSM 25844.</title>
        <authorList>
            <person name="Chaudhry V."/>
            <person name="Patil P.B."/>
        </authorList>
    </citation>
    <scope>NUCLEOTIDE SEQUENCE [LARGE SCALE GENOMIC DNA]</scope>
    <source>
        <strain evidence="1 2">DSM 25844</strain>
    </source>
</reference>